<dbReference type="SUPFAM" id="SSF51735">
    <property type="entry name" value="NAD(P)-binding Rossmann-fold domains"/>
    <property type="match status" value="1"/>
</dbReference>
<dbReference type="InterPro" id="IPR036291">
    <property type="entry name" value="NAD(P)-bd_dom_sf"/>
</dbReference>
<dbReference type="EMBL" id="BAABJI010000002">
    <property type="protein sequence ID" value="GAA4923542.1"/>
    <property type="molecule type" value="Genomic_DNA"/>
</dbReference>
<evidence type="ECO:0000256" key="1">
    <source>
        <dbReference type="ARBA" id="ARBA00006484"/>
    </source>
</evidence>
<dbReference type="PANTHER" id="PTHR44196">
    <property type="entry name" value="DEHYDROGENASE/REDUCTASE SDR FAMILY MEMBER 7B"/>
    <property type="match status" value="1"/>
</dbReference>
<organism evidence="4 5">
    <name type="scientific">Mucilaginibacter defluvii</name>
    <dbReference type="NCBI Taxonomy" id="1196019"/>
    <lineage>
        <taxon>Bacteria</taxon>
        <taxon>Pseudomonadati</taxon>
        <taxon>Bacteroidota</taxon>
        <taxon>Sphingobacteriia</taxon>
        <taxon>Sphingobacteriales</taxon>
        <taxon>Sphingobacteriaceae</taxon>
        <taxon>Mucilaginibacter</taxon>
    </lineage>
</organism>
<dbReference type="PANTHER" id="PTHR44196:SF1">
    <property type="entry name" value="DEHYDROGENASE_REDUCTASE SDR FAMILY MEMBER 7B"/>
    <property type="match status" value="1"/>
</dbReference>
<dbReference type="RefSeq" id="WP_345332014.1">
    <property type="nucleotide sequence ID" value="NZ_BAABJI010000002.1"/>
</dbReference>
<evidence type="ECO:0000256" key="3">
    <source>
        <dbReference type="RuleBase" id="RU000363"/>
    </source>
</evidence>
<dbReference type="Proteomes" id="UP001501436">
    <property type="component" value="Unassembled WGS sequence"/>
</dbReference>
<evidence type="ECO:0000256" key="2">
    <source>
        <dbReference type="ARBA" id="ARBA00023002"/>
    </source>
</evidence>
<dbReference type="Gene3D" id="3.40.50.720">
    <property type="entry name" value="NAD(P)-binding Rossmann-like Domain"/>
    <property type="match status" value="1"/>
</dbReference>
<dbReference type="PRINTS" id="PR00081">
    <property type="entry name" value="GDHRDH"/>
</dbReference>
<gene>
    <name evidence="4" type="ORF">GCM10023313_29740</name>
</gene>
<sequence>MKNAIITGGTKGMGRAITIALVKQNINVSICSRNAAELDAFKTELLVVNPQIKVFTTVADCSILAELKNFAEFTEKNMGFVDILVNNVGMFKPAAILDDDDESYQKQMDTNLRPAYELYRFFGKSMVSVGKGHIFNICSVAGLHPIPEAGVYSVTKYALVGLNEVMKLEMQPHGVKVTAVIPGSTYTDSWKGAAVDTNRMVLPEDVASAITNILNMSNGANVDEIIIKPTFGQI</sequence>
<keyword evidence="5" id="KW-1185">Reference proteome</keyword>
<dbReference type="Pfam" id="PF00106">
    <property type="entry name" value="adh_short"/>
    <property type="match status" value="1"/>
</dbReference>
<evidence type="ECO:0000313" key="5">
    <source>
        <dbReference type="Proteomes" id="UP001501436"/>
    </source>
</evidence>
<name>A0ABP9G316_9SPHI</name>
<dbReference type="PRINTS" id="PR00080">
    <property type="entry name" value="SDRFAMILY"/>
</dbReference>
<protein>
    <submittedName>
        <fullName evidence="4">3-ketoacyl-ACP reductase</fullName>
    </submittedName>
</protein>
<comment type="similarity">
    <text evidence="1 3">Belongs to the short-chain dehydrogenases/reductases (SDR) family.</text>
</comment>
<dbReference type="InterPro" id="IPR002347">
    <property type="entry name" value="SDR_fam"/>
</dbReference>
<proteinExistence type="inferred from homology"/>
<accession>A0ABP9G316</accession>
<keyword evidence="2" id="KW-0560">Oxidoreductase</keyword>
<dbReference type="CDD" id="cd05233">
    <property type="entry name" value="SDR_c"/>
    <property type="match status" value="1"/>
</dbReference>
<evidence type="ECO:0000313" key="4">
    <source>
        <dbReference type="EMBL" id="GAA4923542.1"/>
    </source>
</evidence>
<comment type="caution">
    <text evidence="4">The sequence shown here is derived from an EMBL/GenBank/DDBJ whole genome shotgun (WGS) entry which is preliminary data.</text>
</comment>
<reference evidence="5" key="1">
    <citation type="journal article" date="2019" name="Int. J. Syst. Evol. Microbiol.">
        <title>The Global Catalogue of Microorganisms (GCM) 10K type strain sequencing project: providing services to taxonomists for standard genome sequencing and annotation.</title>
        <authorList>
            <consortium name="The Broad Institute Genomics Platform"/>
            <consortium name="The Broad Institute Genome Sequencing Center for Infectious Disease"/>
            <person name="Wu L."/>
            <person name="Ma J."/>
        </authorList>
    </citation>
    <scope>NUCLEOTIDE SEQUENCE [LARGE SCALE GENOMIC DNA]</scope>
    <source>
        <strain evidence="5">JCM 18283</strain>
    </source>
</reference>